<proteinExistence type="predicted"/>
<keyword evidence="1" id="KW-0812">Transmembrane</keyword>
<feature type="transmembrane region" description="Helical" evidence="1">
    <location>
        <begin position="44"/>
        <end position="66"/>
    </location>
</feature>
<dbReference type="AlphaFoldDB" id="A0A9X2MIC4"/>
<accession>A0A9X2MIC4</accession>
<keyword evidence="1" id="KW-1133">Transmembrane helix</keyword>
<dbReference type="Proteomes" id="UP001142078">
    <property type="component" value="Unassembled WGS sequence"/>
</dbReference>
<comment type="caution">
    <text evidence="2">The sequence shown here is derived from an EMBL/GenBank/DDBJ whole genome shotgun (WGS) entry which is preliminary data.</text>
</comment>
<evidence type="ECO:0000256" key="1">
    <source>
        <dbReference type="SAM" id="Phobius"/>
    </source>
</evidence>
<gene>
    <name evidence="2" type="ORF">NSA23_08025</name>
</gene>
<keyword evidence="1" id="KW-0472">Membrane</keyword>
<feature type="transmembrane region" description="Helical" evidence="1">
    <location>
        <begin position="12"/>
        <end position="32"/>
    </location>
</feature>
<sequence length="70" mass="8265">MNNKLKLYLKSINLHIVLLVVTLLFSKLYQYLDAMIGSWVDNFFAYLFFPAFVLIVISFILNLFIINKMD</sequence>
<keyword evidence="3" id="KW-1185">Reference proteome</keyword>
<organism evidence="2 3">
    <name type="scientific">Anaerosalibacter massiliensis</name>
    <dbReference type="NCBI Taxonomy" id="1347392"/>
    <lineage>
        <taxon>Bacteria</taxon>
        <taxon>Bacillati</taxon>
        <taxon>Bacillota</taxon>
        <taxon>Tissierellia</taxon>
        <taxon>Tissierellales</taxon>
        <taxon>Sporanaerobacteraceae</taxon>
        <taxon>Anaerosalibacter</taxon>
    </lineage>
</organism>
<evidence type="ECO:0000313" key="2">
    <source>
        <dbReference type="EMBL" id="MCR2044066.1"/>
    </source>
</evidence>
<reference evidence="2" key="1">
    <citation type="submission" date="2022-07" db="EMBL/GenBank/DDBJ databases">
        <title>Enhanced cultured diversity of the mouse gut microbiota enables custom-made synthetic communities.</title>
        <authorList>
            <person name="Afrizal A."/>
        </authorList>
    </citation>
    <scope>NUCLEOTIDE SEQUENCE</scope>
    <source>
        <strain evidence="2">DSM 29482</strain>
    </source>
</reference>
<dbReference type="EMBL" id="JANJZL010000004">
    <property type="protein sequence ID" value="MCR2044066.1"/>
    <property type="molecule type" value="Genomic_DNA"/>
</dbReference>
<protein>
    <submittedName>
        <fullName evidence="2">Uncharacterized protein</fullName>
    </submittedName>
</protein>
<evidence type="ECO:0000313" key="3">
    <source>
        <dbReference type="Proteomes" id="UP001142078"/>
    </source>
</evidence>
<dbReference type="RefSeq" id="WP_257490381.1">
    <property type="nucleotide sequence ID" value="NZ_JANJZL010000004.1"/>
</dbReference>
<name>A0A9X2MIC4_9FIRM</name>